<accession>A0A2H4UUZ9</accession>
<dbReference type="Proteomes" id="UP000240325">
    <property type="component" value="Segment"/>
</dbReference>
<evidence type="ECO:0000259" key="1">
    <source>
        <dbReference type="Pfam" id="PF08325"/>
    </source>
</evidence>
<name>A0A2H4UUZ9_9VIRU</name>
<dbReference type="InterPro" id="IPR013536">
    <property type="entry name" value="WLM_dom"/>
</dbReference>
<protein>
    <recommendedName>
        <fullName evidence="1">WLM domain-containing protein</fullName>
    </recommendedName>
</protein>
<proteinExistence type="predicted"/>
<keyword evidence="3" id="KW-1185">Reference proteome</keyword>
<dbReference type="Pfam" id="PF08325">
    <property type="entry name" value="WLM"/>
    <property type="match status" value="1"/>
</dbReference>
<gene>
    <name evidence="2" type="ORF">BMW23_0702</name>
</gene>
<sequence length="169" mass="19704">MTYVKSDVDNNMYLVRNTDDKNEAANMLALIMANIIKLSDNVFENIDKYPEYTEYINLLHKKAKYIVLLESTQNNVYTSYSVNKGEKIVFCLRTKTTGDKLHDLNLIMYVVLHELAHVACPIYDNHGPLFMKIFKFLTQRAIELNLYQKIEFDKKPEKYCGMDITSSII</sequence>
<evidence type="ECO:0000313" key="3">
    <source>
        <dbReference type="Proteomes" id="UP000240325"/>
    </source>
</evidence>
<evidence type="ECO:0000313" key="2">
    <source>
        <dbReference type="EMBL" id="ATZ80748.1"/>
    </source>
</evidence>
<reference evidence="2" key="1">
    <citation type="journal article" date="2017" name="Elife">
        <title>The kinetoplastid-infecting Bodo saltans virus (BsV), a window into the most abundant giant viruses in the sea.</title>
        <authorList>
            <person name="Deeg C.M."/>
            <person name="Chow C.-E.T."/>
            <person name="Suttle C.A."/>
        </authorList>
    </citation>
    <scope>NUCLEOTIDE SEQUENCE</scope>
    <source>
        <strain evidence="2">NG1</strain>
    </source>
</reference>
<organism evidence="2">
    <name type="scientific">Bodo saltans virus</name>
    <dbReference type="NCBI Taxonomy" id="2024608"/>
    <lineage>
        <taxon>Viruses</taxon>
        <taxon>Varidnaviria</taxon>
        <taxon>Bamfordvirae</taxon>
        <taxon>Nucleocytoviricota</taxon>
        <taxon>Megaviricetes</taxon>
        <taxon>Imitervirales</taxon>
        <taxon>Mimiviridae</taxon>
        <taxon>Klosneuvirinae</taxon>
        <taxon>Theiavirus</taxon>
        <taxon>Theiavirus salishense</taxon>
    </lineage>
</organism>
<dbReference type="EMBL" id="MF782455">
    <property type="protein sequence ID" value="ATZ80748.1"/>
    <property type="molecule type" value="Genomic_DNA"/>
</dbReference>
<feature type="domain" description="WLM" evidence="1">
    <location>
        <begin position="81"/>
        <end position="155"/>
    </location>
</feature>